<dbReference type="GO" id="GO:0005506">
    <property type="term" value="F:iron ion binding"/>
    <property type="evidence" value="ECO:0007669"/>
    <property type="project" value="UniProtKB-UniRule"/>
</dbReference>
<accession>A0A2T0GZN2</accession>
<comment type="cofactor">
    <cofactor evidence="1">
        <name>[3Fe-4S] cluster</name>
        <dbReference type="ChEBI" id="CHEBI:21137"/>
    </cofactor>
</comment>
<evidence type="ECO:0000256" key="6">
    <source>
        <dbReference type="ARBA" id="ARBA00023014"/>
    </source>
</evidence>
<dbReference type="AlphaFoldDB" id="A0A2T0GZN2"/>
<dbReference type="PRINTS" id="PR00352">
    <property type="entry name" value="3FE4SFRDOXIN"/>
</dbReference>
<organism evidence="9 10">
    <name type="scientific">Actinopolyspora mortivallis</name>
    <dbReference type="NCBI Taxonomy" id="33906"/>
    <lineage>
        <taxon>Bacteria</taxon>
        <taxon>Bacillati</taxon>
        <taxon>Actinomycetota</taxon>
        <taxon>Actinomycetes</taxon>
        <taxon>Actinopolysporales</taxon>
        <taxon>Actinopolysporaceae</taxon>
        <taxon>Actinopolyspora</taxon>
    </lineage>
</organism>
<evidence type="ECO:0000256" key="4">
    <source>
        <dbReference type="ARBA" id="ARBA00022982"/>
    </source>
</evidence>
<evidence type="ECO:0000256" key="1">
    <source>
        <dbReference type="ARBA" id="ARBA00001927"/>
    </source>
</evidence>
<evidence type="ECO:0000256" key="3">
    <source>
        <dbReference type="ARBA" id="ARBA00022723"/>
    </source>
</evidence>
<keyword evidence="10" id="KW-1185">Reference proteome</keyword>
<dbReference type="STRING" id="1050202.GCA_000384035_02503"/>
<dbReference type="InterPro" id="IPR001080">
    <property type="entry name" value="3Fe4S_ferredoxin"/>
</dbReference>
<protein>
    <recommendedName>
        <fullName evidence="8">Ferredoxin</fullName>
    </recommendedName>
</protein>
<dbReference type="PANTHER" id="PTHR36923:SF3">
    <property type="entry name" value="FERREDOXIN"/>
    <property type="match status" value="1"/>
</dbReference>
<dbReference type="GO" id="GO:0051538">
    <property type="term" value="F:3 iron, 4 sulfur cluster binding"/>
    <property type="evidence" value="ECO:0007669"/>
    <property type="project" value="UniProtKB-KW"/>
</dbReference>
<comment type="function">
    <text evidence="8">Ferredoxins are iron-sulfur proteins that transfer electrons in a wide variety of metabolic reactions.</text>
</comment>
<name>A0A2T0GZN2_ACTMO</name>
<evidence type="ECO:0000256" key="8">
    <source>
        <dbReference type="RuleBase" id="RU368020"/>
    </source>
</evidence>
<dbReference type="GO" id="GO:0009055">
    <property type="term" value="F:electron transfer activity"/>
    <property type="evidence" value="ECO:0007669"/>
    <property type="project" value="UniProtKB-UniRule"/>
</dbReference>
<keyword evidence="4 8" id="KW-0249">Electron transport</keyword>
<keyword evidence="6 8" id="KW-0411">Iron-sulfur</keyword>
<dbReference type="Gene3D" id="3.30.70.20">
    <property type="match status" value="1"/>
</dbReference>
<keyword evidence="2 8" id="KW-0813">Transport</keyword>
<dbReference type="EMBL" id="PVSR01000003">
    <property type="protein sequence ID" value="PRW64493.1"/>
    <property type="molecule type" value="Genomic_DNA"/>
</dbReference>
<dbReference type="Proteomes" id="UP000239352">
    <property type="component" value="Unassembled WGS sequence"/>
</dbReference>
<dbReference type="InterPro" id="IPR051269">
    <property type="entry name" value="Fe-S_cluster_ET"/>
</dbReference>
<evidence type="ECO:0000313" key="9">
    <source>
        <dbReference type="EMBL" id="PRW64493.1"/>
    </source>
</evidence>
<dbReference type="Pfam" id="PF13370">
    <property type="entry name" value="Fer4_13"/>
    <property type="match status" value="1"/>
</dbReference>
<keyword evidence="5 8" id="KW-0408">Iron</keyword>
<dbReference type="PANTHER" id="PTHR36923">
    <property type="entry name" value="FERREDOXIN"/>
    <property type="match status" value="1"/>
</dbReference>
<reference evidence="9 10" key="1">
    <citation type="submission" date="2018-03" db="EMBL/GenBank/DDBJ databases">
        <title>Actinopolyspora mortivallis from Sahara, screening for active biomolecules.</title>
        <authorList>
            <person name="Selama O."/>
            <person name="Wellington E.M.H."/>
            <person name="Hacene H."/>
        </authorList>
    </citation>
    <scope>NUCLEOTIDE SEQUENCE [LARGE SCALE GENOMIC DNA]</scope>
    <source>
        <strain evidence="9 10">M5A</strain>
    </source>
</reference>
<keyword evidence="7" id="KW-0003">3Fe-4S</keyword>
<evidence type="ECO:0000256" key="5">
    <source>
        <dbReference type="ARBA" id="ARBA00023004"/>
    </source>
</evidence>
<dbReference type="SUPFAM" id="SSF54862">
    <property type="entry name" value="4Fe-4S ferredoxins"/>
    <property type="match status" value="1"/>
</dbReference>
<evidence type="ECO:0000313" key="10">
    <source>
        <dbReference type="Proteomes" id="UP000239352"/>
    </source>
</evidence>
<comment type="caution">
    <text evidence="9">The sequence shown here is derived from an EMBL/GenBank/DDBJ whole genome shotgun (WGS) entry which is preliminary data.</text>
</comment>
<dbReference type="RefSeq" id="WP_106112536.1">
    <property type="nucleotide sequence ID" value="NZ_PVSR01000003.1"/>
</dbReference>
<sequence>MSWRVEVDGQTCIGSGMCSAIAEGYFAVEEGVSRPLHSDVEPNDEVVDAAESCPVEAIAVWERASGRKLAPEE</sequence>
<evidence type="ECO:0000256" key="2">
    <source>
        <dbReference type="ARBA" id="ARBA00022448"/>
    </source>
</evidence>
<proteinExistence type="predicted"/>
<keyword evidence="3 8" id="KW-0479">Metal-binding</keyword>
<dbReference type="InParanoid" id="A0A2T0GZN2"/>
<evidence type="ECO:0000256" key="7">
    <source>
        <dbReference type="ARBA" id="ARBA00023291"/>
    </source>
</evidence>
<gene>
    <name evidence="9" type="ORF">CEP50_03780</name>
</gene>